<feature type="transmembrane region" description="Helical" evidence="6">
    <location>
        <begin position="261"/>
        <end position="286"/>
    </location>
</feature>
<dbReference type="RefSeq" id="WP_134755193.1">
    <property type="nucleotide sequence ID" value="NZ_MYFO02000010.1"/>
</dbReference>
<feature type="transmembrane region" description="Helical" evidence="6">
    <location>
        <begin position="298"/>
        <end position="316"/>
    </location>
</feature>
<name>A0A4Y8PWH1_9BACL</name>
<dbReference type="Gene3D" id="3.40.1710.10">
    <property type="entry name" value="abc type-2 transporter like domain"/>
    <property type="match status" value="1"/>
</dbReference>
<dbReference type="PANTHER" id="PTHR30294:SF38">
    <property type="entry name" value="TRANSPORT PERMEASE PROTEIN"/>
    <property type="match status" value="1"/>
</dbReference>
<reference evidence="8 9" key="1">
    <citation type="submission" date="2017-03" db="EMBL/GenBank/DDBJ databases">
        <title>Isolation of Levoglucosan Utilizing Bacteria.</title>
        <authorList>
            <person name="Arya A.S."/>
        </authorList>
    </citation>
    <scope>NUCLEOTIDE SEQUENCE [LARGE SCALE GENOMIC DNA]</scope>
    <source>
        <strain evidence="8 9">MEC069</strain>
    </source>
</reference>
<evidence type="ECO:0000313" key="8">
    <source>
        <dbReference type="EMBL" id="TFE85394.1"/>
    </source>
</evidence>
<dbReference type="OrthoDB" id="63188at2"/>
<dbReference type="Pfam" id="PF12698">
    <property type="entry name" value="ABC2_membrane_3"/>
    <property type="match status" value="1"/>
</dbReference>
<comment type="subcellular location">
    <subcellularLocation>
        <location evidence="1">Cell membrane</location>
        <topology evidence="1">Multi-pass membrane protein</topology>
    </subcellularLocation>
</comment>
<evidence type="ECO:0000256" key="5">
    <source>
        <dbReference type="ARBA" id="ARBA00023136"/>
    </source>
</evidence>
<keyword evidence="5 6" id="KW-0472">Membrane</keyword>
<dbReference type="Proteomes" id="UP000298246">
    <property type="component" value="Unassembled WGS sequence"/>
</dbReference>
<keyword evidence="4 6" id="KW-1133">Transmembrane helix</keyword>
<dbReference type="InterPro" id="IPR013525">
    <property type="entry name" value="ABC2_TM"/>
</dbReference>
<comment type="caution">
    <text evidence="8">The sequence shown here is derived from an EMBL/GenBank/DDBJ whole genome shotgun (WGS) entry which is preliminary data.</text>
</comment>
<protein>
    <recommendedName>
        <fullName evidence="7">ABC-2 type transporter transmembrane domain-containing protein</fullName>
    </recommendedName>
</protein>
<keyword evidence="9" id="KW-1185">Reference proteome</keyword>
<feature type="domain" description="ABC-2 type transporter transmembrane" evidence="7">
    <location>
        <begin position="17"/>
        <end position="368"/>
    </location>
</feature>
<evidence type="ECO:0000256" key="6">
    <source>
        <dbReference type="SAM" id="Phobius"/>
    </source>
</evidence>
<dbReference type="PANTHER" id="PTHR30294">
    <property type="entry name" value="MEMBRANE COMPONENT OF ABC TRANSPORTER YHHJ-RELATED"/>
    <property type="match status" value="1"/>
</dbReference>
<dbReference type="GO" id="GO:0005886">
    <property type="term" value="C:plasma membrane"/>
    <property type="evidence" value="ECO:0007669"/>
    <property type="project" value="UniProtKB-SubCell"/>
</dbReference>
<feature type="transmembrane region" description="Helical" evidence="6">
    <location>
        <begin position="227"/>
        <end position="249"/>
    </location>
</feature>
<proteinExistence type="predicted"/>
<sequence length="380" mass="40776">MKAIISKELKLIRKDKRSFFFLLLMPILFIVMFGSVFGGGEDTPDITLHVIDQDRTQASQDFLKQLGGVMDVKAEAADSLNDQLDKIKQGQYAVALVVASGFESAIKQGKPADIKLYQDPASQTATAPIKAILAGVSGQYREQKLAGALAAKGESQEETAALLASPIHIEDVPTSSDHFDYIDQVVPGMTVMFVFFIMITMTRRFFDEKKTGLLSRIRSTTIKPLTYLLGMWLPFILTVIAQCVILFGFGHLVYGLQLGDIAALGLIVLGLSIAGTGIGLGLSFIVPGESASMVVTQLISMGGAMVGGLWVPSYLLPKVVQTIGHFTPQYWAQHSLQNVIAHGAHIGDVLGGVGVLLAFGLIGLTVALVRLPAFLRSAAN</sequence>
<dbReference type="InterPro" id="IPR051449">
    <property type="entry name" value="ABC-2_transporter_component"/>
</dbReference>
<organism evidence="8 9">
    <name type="scientific">Paenibacillus athensensis</name>
    <dbReference type="NCBI Taxonomy" id="1967502"/>
    <lineage>
        <taxon>Bacteria</taxon>
        <taxon>Bacillati</taxon>
        <taxon>Bacillota</taxon>
        <taxon>Bacilli</taxon>
        <taxon>Bacillales</taxon>
        <taxon>Paenibacillaceae</taxon>
        <taxon>Paenibacillus</taxon>
    </lineage>
</organism>
<feature type="transmembrane region" description="Helical" evidence="6">
    <location>
        <begin position="349"/>
        <end position="369"/>
    </location>
</feature>
<keyword evidence="2" id="KW-1003">Cell membrane</keyword>
<evidence type="ECO:0000256" key="1">
    <source>
        <dbReference type="ARBA" id="ARBA00004651"/>
    </source>
</evidence>
<keyword evidence="3 6" id="KW-0812">Transmembrane</keyword>
<dbReference type="GO" id="GO:0140359">
    <property type="term" value="F:ABC-type transporter activity"/>
    <property type="evidence" value="ECO:0007669"/>
    <property type="project" value="InterPro"/>
</dbReference>
<evidence type="ECO:0000256" key="4">
    <source>
        <dbReference type="ARBA" id="ARBA00022989"/>
    </source>
</evidence>
<evidence type="ECO:0000256" key="2">
    <source>
        <dbReference type="ARBA" id="ARBA00022475"/>
    </source>
</evidence>
<dbReference type="EMBL" id="MYFO01000026">
    <property type="protein sequence ID" value="TFE85394.1"/>
    <property type="molecule type" value="Genomic_DNA"/>
</dbReference>
<evidence type="ECO:0000313" key="9">
    <source>
        <dbReference type="Proteomes" id="UP000298246"/>
    </source>
</evidence>
<accession>A0A4Y8PWH1</accession>
<evidence type="ECO:0000256" key="3">
    <source>
        <dbReference type="ARBA" id="ARBA00022692"/>
    </source>
</evidence>
<evidence type="ECO:0000259" key="7">
    <source>
        <dbReference type="Pfam" id="PF12698"/>
    </source>
</evidence>
<feature type="transmembrane region" description="Helical" evidence="6">
    <location>
        <begin position="20"/>
        <end position="38"/>
    </location>
</feature>
<dbReference type="AlphaFoldDB" id="A0A4Y8PWH1"/>
<gene>
    <name evidence="8" type="ORF">B5M42_17695</name>
</gene>
<feature type="transmembrane region" description="Helical" evidence="6">
    <location>
        <begin position="185"/>
        <end position="206"/>
    </location>
</feature>